<feature type="signal peptide" evidence="1">
    <location>
        <begin position="1"/>
        <end position="20"/>
    </location>
</feature>
<proteinExistence type="predicted"/>
<protein>
    <submittedName>
        <fullName evidence="2">Uncharacterized protein</fullName>
    </submittedName>
</protein>
<organism evidence="2 3">
    <name type="scientific">Hebeloma cylindrosporum</name>
    <dbReference type="NCBI Taxonomy" id="76867"/>
    <lineage>
        <taxon>Eukaryota</taxon>
        <taxon>Fungi</taxon>
        <taxon>Dikarya</taxon>
        <taxon>Basidiomycota</taxon>
        <taxon>Agaricomycotina</taxon>
        <taxon>Agaricomycetes</taxon>
        <taxon>Agaricomycetidae</taxon>
        <taxon>Agaricales</taxon>
        <taxon>Agaricineae</taxon>
        <taxon>Hymenogastraceae</taxon>
        <taxon>Hebeloma</taxon>
    </lineage>
</organism>
<reference evidence="3" key="2">
    <citation type="submission" date="2015-01" db="EMBL/GenBank/DDBJ databases">
        <title>Evolutionary Origins and Diversification of the Mycorrhizal Mutualists.</title>
        <authorList>
            <consortium name="DOE Joint Genome Institute"/>
            <consortium name="Mycorrhizal Genomics Consortium"/>
            <person name="Kohler A."/>
            <person name="Kuo A."/>
            <person name="Nagy L.G."/>
            <person name="Floudas D."/>
            <person name="Copeland A."/>
            <person name="Barry K.W."/>
            <person name="Cichocki N."/>
            <person name="Veneault-Fourrey C."/>
            <person name="LaButti K."/>
            <person name="Lindquist E.A."/>
            <person name="Lipzen A."/>
            <person name="Lundell T."/>
            <person name="Morin E."/>
            <person name="Murat C."/>
            <person name="Riley R."/>
            <person name="Ohm R."/>
            <person name="Sun H."/>
            <person name="Tunlid A."/>
            <person name="Henrissat B."/>
            <person name="Grigoriev I.V."/>
            <person name="Hibbett D.S."/>
            <person name="Martin F."/>
        </authorList>
    </citation>
    <scope>NUCLEOTIDE SEQUENCE [LARGE SCALE GENOMIC DNA]</scope>
    <source>
        <strain evidence="3">h7</strain>
    </source>
</reference>
<gene>
    <name evidence="2" type="ORF">M413DRAFT_14585</name>
</gene>
<evidence type="ECO:0000313" key="2">
    <source>
        <dbReference type="EMBL" id="KIM35351.1"/>
    </source>
</evidence>
<dbReference type="OrthoDB" id="3126671at2759"/>
<reference evidence="2 3" key="1">
    <citation type="submission" date="2014-04" db="EMBL/GenBank/DDBJ databases">
        <authorList>
            <consortium name="DOE Joint Genome Institute"/>
            <person name="Kuo A."/>
            <person name="Gay G."/>
            <person name="Dore J."/>
            <person name="Kohler A."/>
            <person name="Nagy L.G."/>
            <person name="Floudas D."/>
            <person name="Copeland A."/>
            <person name="Barry K.W."/>
            <person name="Cichocki N."/>
            <person name="Veneault-Fourrey C."/>
            <person name="LaButti K."/>
            <person name="Lindquist E.A."/>
            <person name="Lipzen A."/>
            <person name="Lundell T."/>
            <person name="Morin E."/>
            <person name="Murat C."/>
            <person name="Sun H."/>
            <person name="Tunlid A."/>
            <person name="Henrissat B."/>
            <person name="Grigoriev I.V."/>
            <person name="Hibbett D.S."/>
            <person name="Martin F."/>
            <person name="Nordberg H.P."/>
            <person name="Cantor M.N."/>
            <person name="Hua S.X."/>
        </authorList>
    </citation>
    <scope>NUCLEOTIDE SEQUENCE [LARGE SCALE GENOMIC DNA]</scope>
    <source>
        <strain evidence="3">h7</strain>
    </source>
</reference>
<keyword evidence="1" id="KW-0732">Signal</keyword>
<dbReference type="AlphaFoldDB" id="A0A0C3BVD5"/>
<sequence length="184" mass="20146">MFSSFKVVLSFLLVATTVRAAPAAPQGSIIHVQRDMTKDPFRQNVQDFGCIVTRLPENPDVIPWVAVSGYATDSECARFEITREGDFSPSGNKFRFKELSTGKLMVHRGDWIWLDSGPLPIGHEQLPPSSKVCTNVNYLTTSRSTSGLRYSPSASGSALFSISRVLTTSRFCSGAYICAIFATP</sequence>
<accession>A0A0C3BVD5</accession>
<dbReference type="HOGENOM" id="CLU_1468334_0_0_1"/>
<dbReference type="EMBL" id="KN831822">
    <property type="protein sequence ID" value="KIM35351.1"/>
    <property type="molecule type" value="Genomic_DNA"/>
</dbReference>
<feature type="chain" id="PRO_5002162081" evidence="1">
    <location>
        <begin position="21"/>
        <end position="184"/>
    </location>
</feature>
<name>A0A0C3BVD5_HEBCY</name>
<dbReference type="Proteomes" id="UP000053424">
    <property type="component" value="Unassembled WGS sequence"/>
</dbReference>
<evidence type="ECO:0000313" key="3">
    <source>
        <dbReference type="Proteomes" id="UP000053424"/>
    </source>
</evidence>
<keyword evidence="3" id="KW-1185">Reference proteome</keyword>
<evidence type="ECO:0000256" key="1">
    <source>
        <dbReference type="SAM" id="SignalP"/>
    </source>
</evidence>